<dbReference type="Gene3D" id="3.90.25.10">
    <property type="entry name" value="UDP-galactose 4-epimerase, domain 1"/>
    <property type="match status" value="1"/>
</dbReference>
<dbReference type="EMBL" id="PDEM01000031">
    <property type="protein sequence ID" value="PHZ83890.1"/>
    <property type="molecule type" value="Genomic_DNA"/>
</dbReference>
<gene>
    <name evidence="2" type="ORF">CRD36_16200</name>
</gene>
<evidence type="ECO:0000259" key="1">
    <source>
        <dbReference type="Pfam" id="PF05368"/>
    </source>
</evidence>
<feature type="domain" description="NmrA-like" evidence="1">
    <location>
        <begin position="4"/>
        <end position="97"/>
    </location>
</feature>
<organism evidence="2 3">
    <name type="scientific">Paremcibacter congregatus</name>
    <dbReference type="NCBI Taxonomy" id="2043170"/>
    <lineage>
        <taxon>Bacteria</taxon>
        <taxon>Pseudomonadati</taxon>
        <taxon>Pseudomonadota</taxon>
        <taxon>Alphaproteobacteria</taxon>
        <taxon>Emcibacterales</taxon>
        <taxon>Emcibacteraceae</taxon>
        <taxon>Paremcibacter</taxon>
    </lineage>
</organism>
<dbReference type="InParanoid" id="A0A2G4YNK6"/>
<sequence length="364" mass="40735">MIKPKILVTSAAGRTSTETILQLLKLGFPVRAMVRRIDVRSEKLRKAGAEIIVGDQLVFEDLRQAMKGVARAYHCPPFTPNLLENLMLFALAAEEAKLEVVALMSGWNTIAQHKSIHSRSHWIANHIYRLMPNIDVIHINPGLFAFTYFLGLPAIVNLGMFMAPLGNGYTAPPSNEDIGRVAAYAIADPKDHIDQSYHPTGPELLGPNDIANIFTTVLGRKVTYKDVPFKTFTKAAQALGFSKFEISQVNHFTEELRQGAFAVGGVTDHVERVTGSKPEPFKETARRYFNNPALIDPRLQTGTKISSLIFVAKMMFTKSFNAQEWENERDHPATKSHHLAHQNDEWVKSADTHQLNILPFLNQK</sequence>
<evidence type="ECO:0000313" key="3">
    <source>
        <dbReference type="Proteomes" id="UP000229730"/>
    </source>
</evidence>
<dbReference type="RefSeq" id="WP_099474987.1">
    <property type="nucleotide sequence ID" value="NZ_CP041025.1"/>
</dbReference>
<dbReference type="Gene3D" id="3.40.50.720">
    <property type="entry name" value="NAD(P)-binding Rossmann-like Domain"/>
    <property type="match status" value="1"/>
</dbReference>
<protein>
    <recommendedName>
        <fullName evidence="1">NmrA-like domain-containing protein</fullName>
    </recommendedName>
</protein>
<dbReference type="InterPro" id="IPR036291">
    <property type="entry name" value="NAD(P)-bd_dom_sf"/>
</dbReference>
<reference evidence="2 3" key="1">
    <citation type="submission" date="2017-10" db="EMBL/GenBank/DDBJ databases">
        <title>Frigbacter circumglobatus gen. nov. sp. nov., isolated from sediment cultured in situ.</title>
        <authorList>
            <person name="Zhao Z."/>
        </authorList>
    </citation>
    <scope>NUCLEOTIDE SEQUENCE [LARGE SCALE GENOMIC DNA]</scope>
    <source>
        <strain evidence="2 3">ZYL</strain>
    </source>
</reference>
<dbReference type="FunCoup" id="A0A2G4YNK6">
    <property type="interactions" value="432"/>
</dbReference>
<dbReference type="OrthoDB" id="109735at2"/>
<dbReference type="PANTHER" id="PTHR43162">
    <property type="match status" value="1"/>
</dbReference>
<accession>A0A2G4YNK6</accession>
<name>A0A2G4YNK6_9PROT</name>
<proteinExistence type="predicted"/>
<comment type="caution">
    <text evidence="2">The sequence shown here is derived from an EMBL/GenBank/DDBJ whole genome shotgun (WGS) entry which is preliminary data.</text>
</comment>
<dbReference type="SUPFAM" id="SSF51735">
    <property type="entry name" value="NAD(P)-binding Rossmann-fold domains"/>
    <property type="match status" value="1"/>
</dbReference>
<dbReference type="AlphaFoldDB" id="A0A2G4YNK6"/>
<dbReference type="Pfam" id="PF05368">
    <property type="entry name" value="NmrA"/>
    <property type="match status" value="2"/>
</dbReference>
<dbReference type="PANTHER" id="PTHR43162:SF1">
    <property type="entry name" value="PRESTALK A DIFFERENTIATION PROTEIN A"/>
    <property type="match status" value="1"/>
</dbReference>
<dbReference type="InterPro" id="IPR051604">
    <property type="entry name" value="Ergot_Alk_Oxidoreductase"/>
</dbReference>
<dbReference type="InterPro" id="IPR008030">
    <property type="entry name" value="NmrA-like"/>
</dbReference>
<evidence type="ECO:0000313" key="2">
    <source>
        <dbReference type="EMBL" id="PHZ83890.1"/>
    </source>
</evidence>
<feature type="domain" description="NmrA-like" evidence="1">
    <location>
        <begin position="175"/>
        <end position="235"/>
    </location>
</feature>
<keyword evidence="3" id="KW-1185">Reference proteome</keyword>
<dbReference type="Proteomes" id="UP000229730">
    <property type="component" value="Unassembled WGS sequence"/>
</dbReference>